<dbReference type="PANTHER" id="PTHR39080">
    <property type="entry name" value="50S RIBOSOMAL PROTEIN L28"/>
    <property type="match status" value="1"/>
</dbReference>
<dbReference type="Pfam" id="PF00830">
    <property type="entry name" value="Ribosomal_L28"/>
    <property type="match status" value="1"/>
</dbReference>
<dbReference type="InterPro" id="IPR001383">
    <property type="entry name" value="Ribosomal_bL28_bact-type"/>
</dbReference>
<evidence type="ECO:0000256" key="5">
    <source>
        <dbReference type="ARBA" id="ARBA00035447"/>
    </source>
</evidence>
<accession>A0A1C9CFE9</accession>
<dbReference type="HAMAP" id="MF_00373">
    <property type="entry name" value="Ribosomal_bL28"/>
    <property type="match status" value="1"/>
</dbReference>
<dbReference type="SUPFAM" id="SSF143800">
    <property type="entry name" value="L28p-like"/>
    <property type="match status" value="1"/>
</dbReference>
<dbReference type="GeneID" id="29074123"/>
<protein>
    <recommendedName>
        <fullName evidence="4">Large ribosomal subunit protein bL28c</fullName>
    </recommendedName>
    <alternativeName>
        <fullName evidence="5">50S ribosomal protein L28, chloroplastic</fullName>
    </alternativeName>
</protein>
<dbReference type="GO" id="GO:1990904">
    <property type="term" value="C:ribonucleoprotein complex"/>
    <property type="evidence" value="ECO:0007669"/>
    <property type="project" value="UniProtKB-KW"/>
</dbReference>
<dbReference type="InterPro" id="IPR037147">
    <property type="entry name" value="Ribosomal_bL28_sf"/>
</dbReference>
<dbReference type="GO" id="GO:0003735">
    <property type="term" value="F:structural constituent of ribosome"/>
    <property type="evidence" value="ECO:0007669"/>
    <property type="project" value="InterPro"/>
</dbReference>
<geneLocation type="plastid" evidence="6"/>
<dbReference type="InterPro" id="IPR050096">
    <property type="entry name" value="Bacterial_rp_bL28"/>
</dbReference>
<evidence type="ECO:0000313" key="6">
    <source>
        <dbReference type="EMBL" id="AOM67111.1"/>
    </source>
</evidence>
<keyword evidence="6" id="KW-0934">Plastid</keyword>
<dbReference type="PANTHER" id="PTHR39080:SF1">
    <property type="entry name" value="LARGE RIBOSOMAL SUBUNIT PROTEIN BL28A"/>
    <property type="match status" value="1"/>
</dbReference>
<evidence type="ECO:0000256" key="3">
    <source>
        <dbReference type="ARBA" id="ARBA00023274"/>
    </source>
</evidence>
<proteinExistence type="inferred from homology"/>
<keyword evidence="3" id="KW-0687">Ribonucleoprotein</keyword>
<dbReference type="EMBL" id="KX284723">
    <property type="protein sequence ID" value="AOM67111.1"/>
    <property type="molecule type" value="Genomic_DNA"/>
</dbReference>
<dbReference type="Gene3D" id="2.30.170.40">
    <property type="entry name" value="Ribosomal protein L28/L24"/>
    <property type="match status" value="1"/>
</dbReference>
<reference evidence="6" key="1">
    <citation type="journal article" date="2016" name="BMC Biol.">
        <title>Parallel evolution of highly conserved plastid genome architecture in red seaweeds and seed plants.</title>
        <authorList>
            <person name="Lee J."/>
            <person name="Cho C.H."/>
            <person name="Park S.I."/>
            <person name="Choi J.W."/>
            <person name="Song H.S."/>
            <person name="West J.A."/>
            <person name="Bhattacharya D."/>
            <person name="Yoon H.S."/>
        </authorList>
    </citation>
    <scope>NUCLEOTIDE SEQUENCE</scope>
</reference>
<dbReference type="AlphaFoldDB" id="A0A1C9CFE9"/>
<sequence>MPKICQITNKRANNGHTISHSHKISKKVQKANLQKKKVWCQKKRQYIRLLICTKAIKTLIKHNISMHYNMIISDKL</sequence>
<dbReference type="RefSeq" id="YP_009297567.1">
    <property type="nucleotide sequence ID" value="NC_031177.1"/>
</dbReference>
<evidence type="ECO:0000256" key="1">
    <source>
        <dbReference type="ARBA" id="ARBA00008760"/>
    </source>
</evidence>
<dbReference type="InterPro" id="IPR026569">
    <property type="entry name" value="Ribosomal_bL28"/>
</dbReference>
<dbReference type="InterPro" id="IPR034704">
    <property type="entry name" value="Ribosomal_bL28/bL31-like_sf"/>
</dbReference>
<evidence type="ECO:0000256" key="2">
    <source>
        <dbReference type="ARBA" id="ARBA00022980"/>
    </source>
</evidence>
<evidence type="ECO:0000256" key="4">
    <source>
        <dbReference type="ARBA" id="ARBA00035265"/>
    </source>
</evidence>
<keyword evidence="2 6" id="KW-0689">Ribosomal protein</keyword>
<name>A0A1C9CFE9_9FLOR</name>
<gene>
    <name evidence="6" type="primary">rpl28</name>
    <name evidence="6" type="ORF">Hrvl_051</name>
</gene>
<dbReference type="NCBIfam" id="TIGR00009">
    <property type="entry name" value="L28"/>
    <property type="match status" value="1"/>
</dbReference>
<organism evidence="6">
    <name type="scientific">Hildenbrandia rivularis</name>
    <dbReference type="NCBI Taxonomy" id="135206"/>
    <lineage>
        <taxon>Eukaryota</taxon>
        <taxon>Rhodophyta</taxon>
        <taxon>Florideophyceae</taxon>
        <taxon>Hildenbrandiophycidae</taxon>
        <taxon>Hildenbrandiales</taxon>
        <taxon>Hildenbrandiaceae</taxon>
        <taxon>Hildenbrandia</taxon>
    </lineage>
</organism>
<dbReference type="GO" id="GO:0005840">
    <property type="term" value="C:ribosome"/>
    <property type="evidence" value="ECO:0007669"/>
    <property type="project" value="UniProtKB-KW"/>
</dbReference>
<dbReference type="GO" id="GO:0006412">
    <property type="term" value="P:translation"/>
    <property type="evidence" value="ECO:0007669"/>
    <property type="project" value="InterPro"/>
</dbReference>
<comment type="similarity">
    <text evidence="1">Belongs to the bacterial ribosomal protein bL28 family.</text>
</comment>